<keyword evidence="3" id="KW-1185">Reference proteome</keyword>
<evidence type="ECO:0000313" key="2">
    <source>
        <dbReference type="EMBL" id="GBN87805.1"/>
    </source>
</evidence>
<organism evidence="2 3">
    <name type="scientific">Araneus ventricosus</name>
    <name type="common">Orbweaver spider</name>
    <name type="synonym">Epeira ventricosa</name>
    <dbReference type="NCBI Taxonomy" id="182803"/>
    <lineage>
        <taxon>Eukaryota</taxon>
        <taxon>Metazoa</taxon>
        <taxon>Ecdysozoa</taxon>
        <taxon>Arthropoda</taxon>
        <taxon>Chelicerata</taxon>
        <taxon>Arachnida</taxon>
        <taxon>Araneae</taxon>
        <taxon>Araneomorphae</taxon>
        <taxon>Entelegynae</taxon>
        <taxon>Araneoidea</taxon>
        <taxon>Araneidae</taxon>
        <taxon>Araneus</taxon>
    </lineage>
</organism>
<evidence type="ECO:0000313" key="3">
    <source>
        <dbReference type="Proteomes" id="UP000499080"/>
    </source>
</evidence>
<sequence length="100" mass="11252">MSLVIICTLSLSPLIARYGGVRKKKNPRHSLSCLKHNPVEEESSTPFVKWSAKLERSIGYLDGKHSFLLRLHCTRNRLGNGDVCHVFIYTKVNTNGENAV</sequence>
<dbReference type="AlphaFoldDB" id="A0A4Y2SKX2"/>
<feature type="chain" id="PRO_5021388973" description="Secreted protein" evidence="1">
    <location>
        <begin position="17"/>
        <end position="100"/>
    </location>
</feature>
<proteinExistence type="predicted"/>
<gene>
    <name evidence="2" type="ORF">AVEN_86373_1</name>
</gene>
<comment type="caution">
    <text evidence="2">The sequence shown here is derived from an EMBL/GenBank/DDBJ whole genome shotgun (WGS) entry which is preliminary data.</text>
</comment>
<name>A0A4Y2SKX2_ARAVE</name>
<evidence type="ECO:0008006" key="4">
    <source>
        <dbReference type="Google" id="ProtNLM"/>
    </source>
</evidence>
<dbReference type="EMBL" id="BGPR01021979">
    <property type="protein sequence ID" value="GBN87805.1"/>
    <property type="molecule type" value="Genomic_DNA"/>
</dbReference>
<keyword evidence="1" id="KW-0732">Signal</keyword>
<feature type="signal peptide" evidence="1">
    <location>
        <begin position="1"/>
        <end position="16"/>
    </location>
</feature>
<protein>
    <recommendedName>
        <fullName evidence="4">Secreted protein</fullName>
    </recommendedName>
</protein>
<reference evidence="2 3" key="1">
    <citation type="journal article" date="2019" name="Sci. Rep.">
        <title>Orb-weaving spider Araneus ventricosus genome elucidates the spidroin gene catalogue.</title>
        <authorList>
            <person name="Kono N."/>
            <person name="Nakamura H."/>
            <person name="Ohtoshi R."/>
            <person name="Moran D.A.P."/>
            <person name="Shinohara A."/>
            <person name="Yoshida Y."/>
            <person name="Fujiwara M."/>
            <person name="Mori M."/>
            <person name="Tomita M."/>
            <person name="Arakawa K."/>
        </authorList>
    </citation>
    <scope>NUCLEOTIDE SEQUENCE [LARGE SCALE GENOMIC DNA]</scope>
</reference>
<evidence type="ECO:0000256" key="1">
    <source>
        <dbReference type="SAM" id="SignalP"/>
    </source>
</evidence>
<accession>A0A4Y2SKX2</accession>
<dbReference type="Proteomes" id="UP000499080">
    <property type="component" value="Unassembled WGS sequence"/>
</dbReference>